<protein>
    <recommendedName>
        <fullName evidence="2">C2H2-type domain-containing protein</fullName>
    </recommendedName>
</protein>
<dbReference type="EMBL" id="MN740971">
    <property type="protein sequence ID" value="QHU20691.1"/>
    <property type="molecule type" value="Genomic_DNA"/>
</dbReference>
<name>A0A6C0KTZ6_9ZZZZ</name>
<proteinExistence type="predicted"/>
<evidence type="ECO:0008006" key="2">
    <source>
        <dbReference type="Google" id="ProtNLM"/>
    </source>
</evidence>
<dbReference type="AlphaFoldDB" id="A0A6C0KTZ6"/>
<reference evidence="1" key="1">
    <citation type="journal article" date="2020" name="Nature">
        <title>Giant virus diversity and host interactions through global metagenomics.</title>
        <authorList>
            <person name="Schulz F."/>
            <person name="Roux S."/>
            <person name="Paez-Espino D."/>
            <person name="Jungbluth S."/>
            <person name="Walsh D.A."/>
            <person name="Denef V.J."/>
            <person name="McMahon K.D."/>
            <person name="Konstantinidis K.T."/>
            <person name="Eloe-Fadrosh E.A."/>
            <person name="Kyrpides N.C."/>
            <person name="Woyke T."/>
        </authorList>
    </citation>
    <scope>NUCLEOTIDE SEQUENCE</scope>
    <source>
        <strain evidence="1">GVMAG-S-3300013093-109</strain>
    </source>
</reference>
<sequence>MEKSEEYQKLYSLLTGLSSKGGSNANDGTIPQISLKELLVGKNTVTKSAVRPEIIVAPPVAPPVAKKCKATIISKPAVKLPTVLVLDIPELAKPEPFIKKEQKPKRRLIIVEEESEPVITCEACHKIFSSTLNRCRHMITSNACKKWLALPEKDRNRPLMPPIHELVDKWLHDAISRPTDNLCQFCTTIFSNKGNLHKHYQTSMVCNRLAYLSFMKLMSSLNK</sequence>
<evidence type="ECO:0000313" key="1">
    <source>
        <dbReference type="EMBL" id="QHU20691.1"/>
    </source>
</evidence>
<organism evidence="1">
    <name type="scientific">viral metagenome</name>
    <dbReference type="NCBI Taxonomy" id="1070528"/>
    <lineage>
        <taxon>unclassified sequences</taxon>
        <taxon>metagenomes</taxon>
        <taxon>organismal metagenomes</taxon>
    </lineage>
</organism>
<accession>A0A6C0KTZ6</accession>